<dbReference type="KEGG" id="sbae:DSM104329_01368"/>
<organism evidence="2 3">
    <name type="scientific">Capillimicrobium parvum</name>
    <dbReference type="NCBI Taxonomy" id="2884022"/>
    <lineage>
        <taxon>Bacteria</taxon>
        <taxon>Bacillati</taxon>
        <taxon>Actinomycetota</taxon>
        <taxon>Thermoleophilia</taxon>
        <taxon>Solirubrobacterales</taxon>
        <taxon>Capillimicrobiaceae</taxon>
        <taxon>Capillimicrobium</taxon>
    </lineage>
</organism>
<dbReference type="PROSITE" id="PS50887">
    <property type="entry name" value="GGDEF"/>
    <property type="match status" value="1"/>
</dbReference>
<keyword evidence="3" id="KW-1185">Reference proteome</keyword>
<dbReference type="InterPro" id="IPR000160">
    <property type="entry name" value="GGDEF_dom"/>
</dbReference>
<name>A0A9E6XV70_9ACTN</name>
<accession>A0A9E6XV70</accession>
<reference evidence="2" key="1">
    <citation type="journal article" date="2022" name="Int. J. Syst. Evol. Microbiol.">
        <title>Pseudomonas aegrilactucae sp. nov. and Pseudomonas morbosilactucae sp. nov., pathogens causing bacterial rot of lettuce in Japan.</title>
        <authorList>
            <person name="Sawada H."/>
            <person name="Fujikawa T."/>
            <person name="Satou M."/>
        </authorList>
    </citation>
    <scope>NUCLEOTIDE SEQUENCE</scope>
    <source>
        <strain evidence="2">0166_1</strain>
    </source>
</reference>
<dbReference type="InterPro" id="IPR029787">
    <property type="entry name" value="Nucleotide_cyclase"/>
</dbReference>
<evidence type="ECO:0000313" key="2">
    <source>
        <dbReference type="EMBL" id="UGS34984.1"/>
    </source>
</evidence>
<dbReference type="SMART" id="SM00267">
    <property type="entry name" value="GGDEF"/>
    <property type="match status" value="1"/>
</dbReference>
<dbReference type="InterPro" id="IPR043128">
    <property type="entry name" value="Rev_trsase/Diguanyl_cyclase"/>
</dbReference>
<dbReference type="Pfam" id="PF00990">
    <property type="entry name" value="GGDEF"/>
    <property type="match status" value="1"/>
</dbReference>
<proteinExistence type="predicted"/>
<evidence type="ECO:0000313" key="3">
    <source>
        <dbReference type="Proteomes" id="UP001162834"/>
    </source>
</evidence>
<protein>
    <recommendedName>
        <fullName evidence="1">GGDEF domain-containing protein</fullName>
    </recommendedName>
</protein>
<sequence length="334" mass="33282">MPDDRPVRRRRARPVADAPVAALVAGADDLAREWLLALLAERPLAAAAEVPVAELAAGGPELCAAMVRALASDEELDRLDGGDLTDAAGRAGALAGAGSADAAAGAVELLRGVLWAGALAELRRPGPELVAGLAERLSAVAAVVTAVTLRTGTTRAPAREVGPSAPAPAEGEVRALDLRPRISDGPPLETVDRAVERHAADGRPLAVLLVELDGVQRLLAAQFGDEATAAIAQAEAAIEGLLRPGDAARRDGPGRIWVALAGTGPAGARALALRIGAGVARAAELSGAALSASVGVAVLGPDAPDGAALLDRAEESLFAARAGGYGGGTPPGTM</sequence>
<gene>
    <name evidence="2" type="ORF">DSM104329_01368</name>
</gene>
<dbReference type="AlphaFoldDB" id="A0A9E6XV70"/>
<dbReference type="Proteomes" id="UP001162834">
    <property type="component" value="Chromosome"/>
</dbReference>
<dbReference type="RefSeq" id="WP_259314649.1">
    <property type="nucleotide sequence ID" value="NZ_CP087164.1"/>
</dbReference>
<feature type="domain" description="GGDEF" evidence="1">
    <location>
        <begin position="203"/>
        <end position="334"/>
    </location>
</feature>
<dbReference type="SUPFAM" id="SSF55073">
    <property type="entry name" value="Nucleotide cyclase"/>
    <property type="match status" value="1"/>
</dbReference>
<evidence type="ECO:0000259" key="1">
    <source>
        <dbReference type="PROSITE" id="PS50887"/>
    </source>
</evidence>
<dbReference type="EMBL" id="CP087164">
    <property type="protein sequence ID" value="UGS34984.1"/>
    <property type="molecule type" value="Genomic_DNA"/>
</dbReference>
<dbReference type="Gene3D" id="3.30.70.270">
    <property type="match status" value="1"/>
</dbReference>